<proteinExistence type="predicted"/>
<dbReference type="InterPro" id="IPR052189">
    <property type="entry name" value="L-asp_N-monooxygenase_NS-form"/>
</dbReference>
<protein>
    <submittedName>
        <fullName evidence="2">FAD/NAD(P)-binding protein</fullName>
    </submittedName>
</protein>
<evidence type="ECO:0000313" key="3">
    <source>
        <dbReference type="Proteomes" id="UP000766629"/>
    </source>
</evidence>
<reference evidence="2 3" key="1">
    <citation type="submission" date="2021-06" db="EMBL/GenBank/DDBJ databases">
        <title>50 bacteria genomes isolated from Dapeng, Shenzhen, China.</title>
        <authorList>
            <person name="Zheng W."/>
            <person name="Yu S."/>
            <person name="Huang Y."/>
        </authorList>
    </citation>
    <scope>NUCLEOTIDE SEQUENCE [LARGE SCALE GENOMIC DNA]</scope>
    <source>
        <strain evidence="2 3">DP1N14-2</strain>
    </source>
</reference>
<dbReference type="InterPro" id="IPR038732">
    <property type="entry name" value="HpyO/CreE_NAD-binding"/>
</dbReference>
<organism evidence="2 3">
    <name type="scientific">Leisingera daeponensis</name>
    <dbReference type="NCBI Taxonomy" id="405746"/>
    <lineage>
        <taxon>Bacteria</taxon>
        <taxon>Pseudomonadati</taxon>
        <taxon>Pseudomonadota</taxon>
        <taxon>Alphaproteobacteria</taxon>
        <taxon>Rhodobacterales</taxon>
        <taxon>Roseobacteraceae</taxon>
        <taxon>Leisingera</taxon>
    </lineage>
</organism>
<gene>
    <name evidence="2" type="ORF">KUV26_16075</name>
</gene>
<dbReference type="EMBL" id="JAHVJA010000008">
    <property type="protein sequence ID" value="MBY6140957.1"/>
    <property type="molecule type" value="Genomic_DNA"/>
</dbReference>
<dbReference type="InterPro" id="IPR036188">
    <property type="entry name" value="FAD/NAD-bd_sf"/>
</dbReference>
<evidence type="ECO:0000259" key="1">
    <source>
        <dbReference type="Pfam" id="PF13454"/>
    </source>
</evidence>
<dbReference type="PANTHER" id="PTHR40254:SF1">
    <property type="entry name" value="BLR0577 PROTEIN"/>
    <property type="match status" value="1"/>
</dbReference>
<keyword evidence="3" id="KW-1185">Reference proteome</keyword>
<comment type="caution">
    <text evidence="2">The sequence shown here is derived from an EMBL/GenBank/DDBJ whole genome shotgun (WGS) entry which is preliminary data.</text>
</comment>
<dbReference type="SUPFAM" id="SSF51905">
    <property type="entry name" value="FAD/NAD(P)-binding domain"/>
    <property type="match status" value="1"/>
</dbReference>
<evidence type="ECO:0000313" key="2">
    <source>
        <dbReference type="EMBL" id="MBY6140957.1"/>
    </source>
</evidence>
<feature type="domain" description="FAD-dependent urate hydroxylase HpyO/Asp monooxygenase CreE-like FAD/NAD(P)-binding" evidence="1">
    <location>
        <begin position="98"/>
        <end position="252"/>
    </location>
</feature>
<dbReference type="PANTHER" id="PTHR40254">
    <property type="entry name" value="BLR0577 PROTEIN"/>
    <property type="match status" value="1"/>
</dbReference>
<dbReference type="Pfam" id="PF13454">
    <property type="entry name" value="NAD_binding_9"/>
    <property type="match status" value="1"/>
</dbReference>
<accession>A0ABS7NIC3</accession>
<dbReference type="Proteomes" id="UP000766629">
    <property type="component" value="Unassembled WGS sequence"/>
</dbReference>
<name>A0ABS7NIC3_9RHOB</name>
<sequence length="634" mass="67924">MRKGRHPAKGRRGKFFTGVTLVNKLDAEARAVRQGRRAVLPPTEQPLLRAHLVHHQRFSADTVLCALQPCALIPLWPKVAGVSRGKEGIMTQVRRRIAIVGFGPRGLGALEALVNRAQATGASMAVDVFDASRWPAAGPSFSPDESKVCLLNLPLRSIALPPPPSCSRLQEDFADWLGEAGCDREAYLPRAMLGTYLHERFKALLAQLPDHISVVHHPLRVSAAHWDQDGWRLHAQSGGHGPFEHVLMSLGQPETHPDPQLKRWRKHAGLNALPLCSAYPGAELIRAAQDWSGRVVGIRGLALSSLDVIRMLTLGLGGRFEDGRYIASGREPARIVPFSLDGLAPWPKPLDAALDAGFDPLPREDAAFEAALHAALSDSGNAGLPTAFDVLAASAVRVIRSAGGGAEQDEVLDWLEREAGAPGSQELLGTLDALRCGIRQAEGQEPPAIGYTVGQLWRKWQPLLRSIYGSRLVPPATARAFTAFDEGLKRYSYGAPVVTARQLLMLIETGLVDPRAADDPGVALSSKGWDIQSGEAAVTADVMIDTVLPPPALERVAEPLVAGLQDAKTLTALSEGLGARCRPDAVLIRSDGKPVQGLGLAGRLSNGSSIAGDSIHDCFGGICDRWAETVLEAR</sequence>